<dbReference type="NCBIfam" id="NF008712">
    <property type="entry name" value="PRK11715.1-1"/>
    <property type="match status" value="1"/>
</dbReference>
<dbReference type="InterPro" id="IPR010364">
    <property type="entry name" value="Uncharacterised_IM_CreD"/>
</dbReference>
<proteinExistence type="predicted"/>
<feature type="transmembrane region" description="Helical" evidence="1">
    <location>
        <begin position="386"/>
        <end position="404"/>
    </location>
</feature>
<dbReference type="PIRSF" id="PIRSF004548">
    <property type="entry name" value="CreD"/>
    <property type="match status" value="1"/>
</dbReference>
<dbReference type="PANTHER" id="PTHR30092:SF0">
    <property type="entry name" value="INNER MEMBRANE PROTEIN CRED"/>
    <property type="match status" value="1"/>
</dbReference>
<evidence type="ECO:0000256" key="1">
    <source>
        <dbReference type="SAM" id="Phobius"/>
    </source>
</evidence>
<dbReference type="Pfam" id="PF06123">
    <property type="entry name" value="CreD"/>
    <property type="match status" value="1"/>
</dbReference>
<reference evidence="3" key="1">
    <citation type="journal article" date="2019" name="Int. J. Syst. Evol. Microbiol.">
        <title>The Global Catalogue of Microorganisms (GCM) 10K type strain sequencing project: providing services to taxonomists for standard genome sequencing and annotation.</title>
        <authorList>
            <consortium name="The Broad Institute Genomics Platform"/>
            <consortium name="The Broad Institute Genome Sequencing Center for Infectious Disease"/>
            <person name="Wu L."/>
            <person name="Ma J."/>
        </authorList>
    </citation>
    <scope>NUCLEOTIDE SEQUENCE [LARGE SCALE GENOMIC DNA]</scope>
    <source>
        <strain evidence="3">JCM 17664</strain>
    </source>
</reference>
<keyword evidence="1" id="KW-1133">Transmembrane helix</keyword>
<dbReference type="Proteomes" id="UP001501207">
    <property type="component" value="Unassembled WGS sequence"/>
</dbReference>
<feature type="transmembrane region" description="Helical" evidence="1">
    <location>
        <begin position="304"/>
        <end position="321"/>
    </location>
</feature>
<feature type="transmembrane region" description="Helical" evidence="1">
    <location>
        <begin position="358"/>
        <end position="379"/>
    </location>
</feature>
<comment type="caution">
    <text evidence="2">The sequence shown here is derived from an EMBL/GenBank/DDBJ whole genome shotgun (WGS) entry which is preliminary data.</text>
</comment>
<keyword evidence="3" id="KW-1185">Reference proteome</keyword>
<feature type="transmembrane region" description="Helical" evidence="1">
    <location>
        <begin position="14"/>
        <end position="39"/>
    </location>
</feature>
<evidence type="ECO:0000313" key="2">
    <source>
        <dbReference type="EMBL" id="GAA4301760.1"/>
    </source>
</evidence>
<name>A0ABP8FF09_9BACT</name>
<accession>A0ABP8FF09</accession>
<protein>
    <submittedName>
        <fullName evidence="2">Cell envelope integrity protein CreD</fullName>
    </submittedName>
</protein>
<keyword evidence="1" id="KW-0472">Membrane</keyword>
<dbReference type="PANTHER" id="PTHR30092">
    <property type="entry name" value="INNER MEMBRANE PROTEIN CRED"/>
    <property type="match status" value="1"/>
</dbReference>
<dbReference type="RefSeq" id="WP_344974432.1">
    <property type="nucleotide sequence ID" value="NZ_BAABFN010000001.1"/>
</dbReference>
<organism evidence="2 3">
    <name type="scientific">Compostibacter hankyongensis</name>
    <dbReference type="NCBI Taxonomy" id="1007089"/>
    <lineage>
        <taxon>Bacteria</taxon>
        <taxon>Pseudomonadati</taxon>
        <taxon>Bacteroidota</taxon>
        <taxon>Chitinophagia</taxon>
        <taxon>Chitinophagales</taxon>
        <taxon>Chitinophagaceae</taxon>
        <taxon>Compostibacter</taxon>
    </lineage>
</organism>
<feature type="transmembrane region" description="Helical" evidence="1">
    <location>
        <begin position="333"/>
        <end position="352"/>
    </location>
</feature>
<evidence type="ECO:0000313" key="3">
    <source>
        <dbReference type="Proteomes" id="UP001501207"/>
    </source>
</evidence>
<keyword evidence="1" id="KW-0812">Transmembrane</keyword>
<gene>
    <name evidence="2" type="primary">creD</name>
    <name evidence="2" type="ORF">GCM10023143_03750</name>
</gene>
<sequence>MENSLVSFWERNRLVIKICTIGILALLLLIPTAFISSLVREREARRQEAVKEVSNKWASGQTVSAPVLVIPYLKHVYDEKGQRELVRELAYFLPDQLHIDGKIIPEKRYRGIYEVILYRSDLHISGRFDDLQPEGMKIAREDLLTDEAFLMLGLDDVRGLEDQVMLRWADTSLLFRPGLPENTSLKSGISVPVSVVGSGQDKNSFAFDIRLKVKGSGQLFFVPLGATTTLSLRSPWPTPSFDGSFLPDKRRVTPQGFEAEWKVFHLNRNFPQHWTDASYKLQDAAFGVNLMLPVDAYQQTMRCVKYAILFIALTFIVFFLLEATRGGGRVHPFQYLLIGLALCVFYTLLLSISEYLRFSWAYGIAAVAVVGLIALYSWWVFRSRRFTLLVSGILALLYGFIFTLVQLEDFSLLAGSVGLFSILTLLMYYSRKIDWYGLQGGNKRQ</sequence>
<dbReference type="EMBL" id="BAABFN010000001">
    <property type="protein sequence ID" value="GAA4301760.1"/>
    <property type="molecule type" value="Genomic_DNA"/>
</dbReference>
<feature type="transmembrane region" description="Helical" evidence="1">
    <location>
        <begin position="410"/>
        <end position="429"/>
    </location>
</feature>